<organism evidence="1 2">
    <name type="scientific">Methylobacterium radiotolerans</name>
    <dbReference type="NCBI Taxonomy" id="31998"/>
    <lineage>
        <taxon>Bacteria</taxon>
        <taxon>Pseudomonadati</taxon>
        <taxon>Pseudomonadota</taxon>
        <taxon>Alphaproteobacteria</taxon>
        <taxon>Hyphomicrobiales</taxon>
        <taxon>Methylobacteriaceae</taxon>
        <taxon>Methylobacterium</taxon>
    </lineage>
</organism>
<protein>
    <submittedName>
        <fullName evidence="1">Uncharacterized protein</fullName>
    </submittedName>
</protein>
<dbReference type="EMBL" id="JBEPNW010000002">
    <property type="protein sequence ID" value="MET3867985.1"/>
    <property type="molecule type" value="Genomic_DNA"/>
</dbReference>
<evidence type="ECO:0000313" key="1">
    <source>
        <dbReference type="EMBL" id="MET3867985.1"/>
    </source>
</evidence>
<dbReference type="Proteomes" id="UP001549119">
    <property type="component" value="Unassembled WGS sequence"/>
</dbReference>
<accession>A0ABV2NNA6</accession>
<evidence type="ECO:0000313" key="2">
    <source>
        <dbReference type="Proteomes" id="UP001549119"/>
    </source>
</evidence>
<keyword evidence="2" id="KW-1185">Reference proteome</keyword>
<gene>
    <name evidence="1" type="ORF">ABIC20_005294</name>
</gene>
<dbReference type="Pfam" id="PF24175">
    <property type="entry name" value="SU10_adaptor"/>
    <property type="match status" value="1"/>
</dbReference>
<sequence length="227" mass="25401">MAGFDNLDDLTGTLEDYLERADLRSRIPTFIRLAEVRLDRRLNLADNETALSLALVDGAAPLPDDYRAWRSLTGPCGERLDYMPPHASASLFRDPLLPYGGTGFAAGVFTILGSIPLDDVPDSTDAWQFGLDNAFLRVRPASFGSVNLVYRQGIPPLSDRRPSNWLLAKNPDLYLYAALLEAEPFLRNDTRMVTWRAMLEAGISDLKDLDRDARWGRSRMRSTEPTP</sequence>
<reference evidence="1 2" key="1">
    <citation type="submission" date="2024-06" db="EMBL/GenBank/DDBJ databases">
        <title>Genomics of switchgrass bacterial isolates.</title>
        <authorList>
            <person name="Shade A."/>
        </authorList>
    </citation>
    <scope>NUCLEOTIDE SEQUENCE [LARGE SCALE GENOMIC DNA]</scope>
    <source>
        <strain evidence="1 2">PvP084</strain>
    </source>
</reference>
<comment type="caution">
    <text evidence="1">The sequence shown here is derived from an EMBL/GenBank/DDBJ whole genome shotgun (WGS) entry which is preliminary data.</text>
</comment>
<proteinExistence type="predicted"/>
<dbReference type="InterPro" id="IPR056209">
    <property type="entry name" value="SU10_adaptor"/>
</dbReference>
<name>A0ABV2NNA6_9HYPH</name>
<dbReference type="RefSeq" id="WP_209650588.1">
    <property type="nucleotide sequence ID" value="NZ_JBEPNV010000001.1"/>
</dbReference>